<gene>
    <name evidence="2" type="ORF">PRUPE_1G445900</name>
</gene>
<keyword evidence="1" id="KW-1133">Transmembrane helix</keyword>
<keyword evidence="1" id="KW-0472">Membrane</keyword>
<dbReference type="AlphaFoldDB" id="A0A251RCP7"/>
<keyword evidence="1" id="KW-0812">Transmembrane</keyword>
<dbReference type="Gramene" id="ONI33793">
    <property type="protein sequence ID" value="ONI33793"/>
    <property type="gene ID" value="PRUPE_1G445900"/>
</dbReference>
<evidence type="ECO:0000313" key="3">
    <source>
        <dbReference type="Proteomes" id="UP000006882"/>
    </source>
</evidence>
<name>A0A251RCP7_PRUPE</name>
<sequence length="162" mass="18809">MLYFLHNGNYKCMEINEDCLLEHVLLLSNVCMLIVLSLIKDCLLMKILLCFGIEEQGIFQEKIVLCFGIKIWDSCTIHHCWYSSSKWSCRETKQNVEGNGEEHDDEPKFLWEKVLKITMHRVPSKSVPKTPFEQSTGMKPSLLHFMFGVVTLKLKRSLIQGL</sequence>
<dbReference type="EMBL" id="CM007651">
    <property type="protein sequence ID" value="ONI33793.1"/>
    <property type="molecule type" value="Genomic_DNA"/>
</dbReference>
<feature type="transmembrane region" description="Helical" evidence="1">
    <location>
        <begin position="20"/>
        <end position="39"/>
    </location>
</feature>
<protein>
    <submittedName>
        <fullName evidence="2">Uncharacterized protein</fullName>
    </submittedName>
</protein>
<accession>A0A251RCP7</accession>
<organism evidence="2 3">
    <name type="scientific">Prunus persica</name>
    <name type="common">Peach</name>
    <name type="synonym">Amygdalus persica</name>
    <dbReference type="NCBI Taxonomy" id="3760"/>
    <lineage>
        <taxon>Eukaryota</taxon>
        <taxon>Viridiplantae</taxon>
        <taxon>Streptophyta</taxon>
        <taxon>Embryophyta</taxon>
        <taxon>Tracheophyta</taxon>
        <taxon>Spermatophyta</taxon>
        <taxon>Magnoliopsida</taxon>
        <taxon>eudicotyledons</taxon>
        <taxon>Gunneridae</taxon>
        <taxon>Pentapetalae</taxon>
        <taxon>rosids</taxon>
        <taxon>fabids</taxon>
        <taxon>Rosales</taxon>
        <taxon>Rosaceae</taxon>
        <taxon>Amygdaloideae</taxon>
        <taxon>Amygdaleae</taxon>
        <taxon>Prunus</taxon>
    </lineage>
</organism>
<evidence type="ECO:0000313" key="2">
    <source>
        <dbReference type="EMBL" id="ONI33793.1"/>
    </source>
</evidence>
<proteinExistence type="predicted"/>
<reference evidence="2 3" key="1">
    <citation type="journal article" date="2013" name="Nat. Genet.">
        <title>The high-quality draft genome of peach (Prunus persica) identifies unique patterns of genetic diversity, domestication and genome evolution.</title>
        <authorList>
            <consortium name="International Peach Genome Initiative"/>
            <person name="Verde I."/>
            <person name="Abbott A.G."/>
            <person name="Scalabrin S."/>
            <person name="Jung S."/>
            <person name="Shu S."/>
            <person name="Marroni F."/>
            <person name="Zhebentyayeva T."/>
            <person name="Dettori M.T."/>
            <person name="Grimwood J."/>
            <person name="Cattonaro F."/>
            <person name="Zuccolo A."/>
            <person name="Rossini L."/>
            <person name="Jenkins J."/>
            <person name="Vendramin E."/>
            <person name="Meisel L.A."/>
            <person name="Decroocq V."/>
            <person name="Sosinski B."/>
            <person name="Prochnik S."/>
            <person name="Mitros T."/>
            <person name="Policriti A."/>
            <person name="Cipriani G."/>
            <person name="Dondini L."/>
            <person name="Ficklin S."/>
            <person name="Goodstein D.M."/>
            <person name="Xuan P."/>
            <person name="Del Fabbro C."/>
            <person name="Aramini V."/>
            <person name="Copetti D."/>
            <person name="Gonzalez S."/>
            <person name="Horner D.S."/>
            <person name="Falchi R."/>
            <person name="Lucas S."/>
            <person name="Mica E."/>
            <person name="Maldonado J."/>
            <person name="Lazzari B."/>
            <person name="Bielenberg D."/>
            <person name="Pirona R."/>
            <person name="Miculan M."/>
            <person name="Barakat A."/>
            <person name="Testolin R."/>
            <person name="Stella A."/>
            <person name="Tartarini S."/>
            <person name="Tonutti P."/>
            <person name="Arus P."/>
            <person name="Orellana A."/>
            <person name="Wells C."/>
            <person name="Main D."/>
            <person name="Vizzotto G."/>
            <person name="Silva H."/>
            <person name="Salamini F."/>
            <person name="Schmutz J."/>
            <person name="Morgante M."/>
            <person name="Rokhsar D.S."/>
        </authorList>
    </citation>
    <scope>NUCLEOTIDE SEQUENCE [LARGE SCALE GENOMIC DNA]</scope>
    <source>
        <strain evidence="3">cv. Nemared</strain>
    </source>
</reference>
<keyword evidence="3" id="KW-1185">Reference proteome</keyword>
<dbReference type="Proteomes" id="UP000006882">
    <property type="component" value="Chromosome G1"/>
</dbReference>
<evidence type="ECO:0000256" key="1">
    <source>
        <dbReference type="SAM" id="Phobius"/>
    </source>
</evidence>